<feature type="transmembrane region" description="Helical" evidence="2">
    <location>
        <begin position="55"/>
        <end position="79"/>
    </location>
</feature>
<dbReference type="Proteomes" id="UP000002718">
    <property type="component" value="Chromosome"/>
</dbReference>
<dbReference type="GO" id="GO:0008137">
    <property type="term" value="F:NADH dehydrogenase (ubiquinone) activity"/>
    <property type="evidence" value="ECO:0007669"/>
    <property type="project" value="UniProtKB-UniRule"/>
</dbReference>
<sequence length="201" mass="22220">MSFTDIIFYFFSAVLVASALGVITARNPVHSALLLVLAFFASAGLWLLLEAEFLAITLVLVYVGAVMVLFLFVVMMLDINLARLREGFWKWFPFGLLLGLVMSIEMAMVLTGKQFGANELPAPAARAADYSNTKELGRLIYTEYVYAFELAAVILLVAIVAAIALTLRQRGESKSMDVAKQVAVKREDRIRIVSMASEKKE</sequence>
<evidence type="ECO:0000313" key="4">
    <source>
        <dbReference type="EMBL" id="SEF75441.1"/>
    </source>
</evidence>
<keyword evidence="2" id="KW-0472">Membrane</keyword>
<name>Q2YA18_NITMU</name>
<dbReference type="AlphaFoldDB" id="Q2YA18"/>
<evidence type="ECO:0000313" key="5">
    <source>
        <dbReference type="Proteomes" id="UP000002718"/>
    </source>
</evidence>
<dbReference type="GO" id="GO:0048038">
    <property type="term" value="F:quinone binding"/>
    <property type="evidence" value="ECO:0007669"/>
    <property type="project" value="UniProtKB-UniRule"/>
</dbReference>
<accession>Q2YA18</accession>
<feature type="transmembrane region" description="Helical" evidence="2">
    <location>
        <begin position="6"/>
        <end position="25"/>
    </location>
</feature>
<dbReference type="PANTHER" id="PTHR33269">
    <property type="entry name" value="NADH-UBIQUINONE OXIDOREDUCTASE CHAIN 6"/>
    <property type="match status" value="1"/>
</dbReference>
<dbReference type="STRING" id="323848.Nmul_A1100"/>
<dbReference type="InterPro" id="IPR001457">
    <property type="entry name" value="NADH_UbQ/plastoQ_OxRdtase_su6"/>
</dbReference>
<dbReference type="OrthoDB" id="5295927at2"/>
<dbReference type="HOGENOM" id="CLU_085957_5_0_4"/>
<feature type="transmembrane region" description="Helical" evidence="2">
    <location>
        <begin position="144"/>
        <end position="167"/>
    </location>
</feature>
<evidence type="ECO:0000256" key="1">
    <source>
        <dbReference type="ARBA" id="ARBA00005698"/>
    </source>
</evidence>
<dbReference type="NCBIfam" id="NF005164">
    <property type="entry name" value="PRK06638.1-4"/>
    <property type="match status" value="1"/>
</dbReference>
<dbReference type="EC" id="7.1.1.-" evidence="2"/>
<organism evidence="3 5">
    <name type="scientific">Nitrosospira multiformis (strain ATCC 25196 / NCIMB 11849 / C 71)</name>
    <dbReference type="NCBI Taxonomy" id="323848"/>
    <lineage>
        <taxon>Bacteria</taxon>
        <taxon>Pseudomonadati</taxon>
        <taxon>Pseudomonadota</taxon>
        <taxon>Betaproteobacteria</taxon>
        <taxon>Nitrosomonadales</taxon>
        <taxon>Nitrosomonadaceae</taxon>
        <taxon>Nitrosospira</taxon>
    </lineage>
</organism>
<dbReference type="PANTHER" id="PTHR33269:SF17">
    <property type="entry name" value="NADH-UBIQUINONE OXIDOREDUCTASE CHAIN 6"/>
    <property type="match status" value="1"/>
</dbReference>
<keyword evidence="2" id="KW-1003">Cell membrane</keyword>
<dbReference type="KEGG" id="nmu:Nmul_A1100"/>
<dbReference type="GO" id="GO:0016491">
    <property type="term" value="F:oxidoreductase activity"/>
    <property type="evidence" value="ECO:0007669"/>
    <property type="project" value="UniProtKB-KW"/>
</dbReference>
<comment type="similarity">
    <text evidence="1 2">Belongs to the complex I subunit 6 family.</text>
</comment>
<dbReference type="Pfam" id="PF00499">
    <property type="entry name" value="Oxidored_q3"/>
    <property type="match status" value="1"/>
</dbReference>
<feature type="transmembrane region" description="Helical" evidence="2">
    <location>
        <begin position="32"/>
        <end position="49"/>
    </location>
</feature>
<comment type="function">
    <text evidence="2">NDH-1 shuttles electrons from NADH, via FMN and iron-sulfur (Fe-S) centers, to quinones in the respiratory chain. Couples the redox reaction to proton translocation (for every two electrons transferred, four hydrogen ions are translocated across the cytoplasmic membrane), and thus conserves the redox energy in a proton gradient.</text>
</comment>
<gene>
    <name evidence="3" type="ordered locus">Nmul_A1100</name>
    <name evidence="4" type="ORF">SAMN05216403_10817</name>
</gene>
<dbReference type="RefSeq" id="WP_011380444.1">
    <property type="nucleotide sequence ID" value="NC_007614.1"/>
</dbReference>
<protein>
    <recommendedName>
        <fullName evidence="2">NADH-quinone oxidoreductase subunit J</fullName>
        <ecNumber evidence="2">7.1.1.-</ecNumber>
    </recommendedName>
</protein>
<evidence type="ECO:0000313" key="3">
    <source>
        <dbReference type="EMBL" id="ABB74403.1"/>
    </source>
</evidence>
<evidence type="ECO:0000313" key="6">
    <source>
        <dbReference type="Proteomes" id="UP000236751"/>
    </source>
</evidence>
<keyword evidence="2" id="KW-0874">Quinone</keyword>
<proteinExistence type="inferred from homology"/>
<dbReference type="eggNOG" id="COG0839">
    <property type="taxonomic scope" value="Bacteria"/>
</dbReference>
<reference evidence="4 6" key="4">
    <citation type="submission" date="2016-10" db="EMBL/GenBank/DDBJ databases">
        <authorList>
            <person name="de Groot N.N."/>
        </authorList>
    </citation>
    <scope>NUCLEOTIDE SEQUENCE [LARGE SCALE GENOMIC DNA]</scope>
    <source>
        <strain evidence="4 6">Nl13</strain>
    </source>
</reference>
<reference evidence="3" key="1">
    <citation type="submission" date="2005-08" db="EMBL/GenBank/DDBJ databases">
        <title>Complete sequence of Chromosome 1 of Nitrosospira multiformis ATCC 25196.</title>
        <authorList>
            <consortium name="US DOE Joint Genome Institute"/>
            <person name="Copeland A."/>
            <person name="Lucas S."/>
            <person name="Lapidus A."/>
            <person name="Barry K."/>
            <person name="Detter J.C."/>
            <person name="Glavina T."/>
            <person name="Hammon N."/>
            <person name="Israni S."/>
            <person name="Pitluck S."/>
            <person name="Chain P."/>
            <person name="Malfatti S."/>
            <person name="Shin M."/>
            <person name="Vergez L."/>
            <person name="Schmutz J."/>
            <person name="Larimer F."/>
            <person name="Land M."/>
            <person name="Hauser L."/>
            <person name="Kyrpides N."/>
            <person name="Lykidis A."/>
            <person name="Richardson P."/>
        </authorList>
    </citation>
    <scope>NUCLEOTIDE SEQUENCE</scope>
    <source>
        <strain evidence="3">ATCC 25196</strain>
    </source>
</reference>
<keyword evidence="5" id="KW-1185">Reference proteome</keyword>
<dbReference type="EMBL" id="FNVK01000008">
    <property type="protein sequence ID" value="SEF75441.1"/>
    <property type="molecule type" value="Genomic_DNA"/>
</dbReference>
<keyword evidence="2" id="KW-0812">Transmembrane</keyword>
<reference evidence="5" key="2">
    <citation type="submission" date="2005-08" db="EMBL/GenBank/DDBJ databases">
        <title>Complete sequence of chromosome 1 of Nitrosospira multiformis ATCC 25196.</title>
        <authorList>
            <person name="Copeland A."/>
            <person name="Lucas S."/>
            <person name="Lapidus A."/>
            <person name="Barry K."/>
            <person name="Detter J.C."/>
            <person name="Glavina T."/>
            <person name="Hammon N."/>
            <person name="Israni S."/>
            <person name="Pitluck S."/>
            <person name="Chain P."/>
            <person name="Malfatti S."/>
            <person name="Shin M."/>
            <person name="Vergez L."/>
            <person name="Schmutz J."/>
            <person name="Larimer F."/>
            <person name="Land M."/>
            <person name="Hauser L."/>
            <person name="Kyrpides N."/>
            <person name="Lykidis A."/>
            <person name="Richardson P."/>
        </authorList>
    </citation>
    <scope>NUCLEOTIDE SEQUENCE [LARGE SCALE GENOMIC DNA]</scope>
    <source>
        <strain evidence="5">ATCC 25196 / NCIMB 11849 / C 71</strain>
    </source>
</reference>
<comment type="subcellular location">
    <subcellularLocation>
        <location evidence="2">Cell membrane</location>
        <topology evidence="2">Multi-pass membrane protein</topology>
    </subcellularLocation>
</comment>
<dbReference type="Gene3D" id="1.20.120.1200">
    <property type="entry name" value="NADH-ubiquinone/plastoquinone oxidoreductase chain 6, subunit NuoJ"/>
    <property type="match status" value="1"/>
</dbReference>
<keyword evidence="3" id="KW-0560">Oxidoreductase</keyword>
<evidence type="ECO:0000256" key="2">
    <source>
        <dbReference type="RuleBase" id="RU004429"/>
    </source>
</evidence>
<reference evidence="3 5" key="3">
    <citation type="journal article" date="2008" name="Appl. Environ. Microbiol.">
        <title>Complete genome sequence of Nitrosospira multiformis, an ammonia-oxidizing bacterium from the soil environment.</title>
        <authorList>
            <person name="Norton J.M."/>
            <person name="Klotz M.G."/>
            <person name="Stein L.Y."/>
            <person name="Arp D.J."/>
            <person name="Bottomley P.J."/>
            <person name="Chain P.S."/>
            <person name="Hauser L.J."/>
            <person name="Land M.L."/>
            <person name="Larimer F.W."/>
            <person name="Shin M.W."/>
            <person name="Starkenburg S.R."/>
        </authorList>
    </citation>
    <scope>NUCLEOTIDE SEQUENCE [LARGE SCALE GENOMIC DNA]</scope>
    <source>
        <strain evidence="3">ATCC 25196</strain>
        <strain evidence="5">ATCC 25196 / NCIMB 11849 / C 71</strain>
    </source>
</reference>
<feature type="transmembrane region" description="Helical" evidence="2">
    <location>
        <begin position="91"/>
        <end position="110"/>
    </location>
</feature>
<dbReference type="InterPro" id="IPR042106">
    <property type="entry name" value="Nuo/plastoQ_OxRdtase_6_NuoJ"/>
</dbReference>
<keyword evidence="2" id="KW-0520">NAD</keyword>
<comment type="catalytic activity">
    <reaction evidence="2">
        <text>a quinone + NADH + 5 H(+)(in) = a quinol + NAD(+) + 4 H(+)(out)</text>
        <dbReference type="Rhea" id="RHEA:57888"/>
        <dbReference type="ChEBI" id="CHEBI:15378"/>
        <dbReference type="ChEBI" id="CHEBI:24646"/>
        <dbReference type="ChEBI" id="CHEBI:57540"/>
        <dbReference type="ChEBI" id="CHEBI:57945"/>
        <dbReference type="ChEBI" id="CHEBI:132124"/>
    </reaction>
</comment>
<dbReference type="EMBL" id="CP000103">
    <property type="protein sequence ID" value="ABB74403.1"/>
    <property type="molecule type" value="Genomic_DNA"/>
</dbReference>
<dbReference type="Proteomes" id="UP000236751">
    <property type="component" value="Unassembled WGS sequence"/>
</dbReference>
<keyword evidence="2" id="KW-1133">Transmembrane helix</keyword>
<dbReference type="GO" id="GO:0005886">
    <property type="term" value="C:plasma membrane"/>
    <property type="evidence" value="ECO:0007669"/>
    <property type="project" value="UniProtKB-SubCell"/>
</dbReference>